<dbReference type="STRING" id="542762.A0A4S4DZ03"/>
<feature type="region of interest" description="Disordered" evidence="2">
    <location>
        <begin position="40"/>
        <end position="86"/>
    </location>
</feature>
<dbReference type="EMBL" id="SDRB02009203">
    <property type="protein sequence ID" value="THG08681.1"/>
    <property type="molecule type" value="Genomic_DNA"/>
</dbReference>
<accession>A0A4S4DZ03</accession>
<evidence type="ECO:0000256" key="2">
    <source>
        <dbReference type="SAM" id="MobiDB-lite"/>
    </source>
</evidence>
<comment type="caution">
    <text evidence="5">The sequence shown here is derived from an EMBL/GenBank/DDBJ whole genome shotgun (WGS) entry which is preliminary data.</text>
</comment>
<dbReference type="InterPro" id="IPR040211">
    <property type="entry name" value="SERF1/2-like"/>
</dbReference>
<gene>
    <name evidence="5" type="ORF">TEA_001989</name>
</gene>
<dbReference type="PANTHER" id="PTHR13596">
    <property type="entry name" value="SMALL EDRK-RICH FACTOR 1"/>
    <property type="match status" value="1"/>
</dbReference>
<keyword evidence="6" id="KW-1185">Reference proteome</keyword>
<feature type="transmembrane region" description="Helical" evidence="3">
    <location>
        <begin position="108"/>
        <end position="127"/>
    </location>
</feature>
<evidence type="ECO:0000256" key="1">
    <source>
        <dbReference type="ARBA" id="ARBA00007309"/>
    </source>
</evidence>
<evidence type="ECO:0000313" key="5">
    <source>
        <dbReference type="EMBL" id="THG08681.1"/>
    </source>
</evidence>
<dbReference type="InterPro" id="IPR007513">
    <property type="entry name" value="SERF-like_N"/>
</dbReference>
<sequence>MHADDLGKTCWATTRSRPRLHTPLPRYGYLGFGMRLHAERDRDRERAQARGTAKGKGKDDGLTPEQRRERDGKALQEKAAKKAAEGAGSGNSEVSVEIYESKSKILQILFLLLMTWIAIDLTSLIVLETRKKLRGGKLRRDVPVPVLVPVLNTVVGYYVLNSFRLLEMLMGMRVEIGAEVKKIIKKLRQLESACILVSLE</sequence>
<dbReference type="Proteomes" id="UP000306102">
    <property type="component" value="Unassembled WGS sequence"/>
</dbReference>
<keyword evidence="3" id="KW-1133">Transmembrane helix</keyword>
<dbReference type="PANTHER" id="PTHR13596:SF0">
    <property type="entry name" value="SI:CH211-39K3.2-RELATED"/>
    <property type="match status" value="1"/>
</dbReference>
<protein>
    <recommendedName>
        <fullName evidence="4">Small EDRK-rich factor-like N-terminal domain-containing protein</fullName>
    </recommendedName>
</protein>
<evidence type="ECO:0000259" key="4">
    <source>
        <dbReference type="Pfam" id="PF04419"/>
    </source>
</evidence>
<feature type="compositionally biased region" description="Basic and acidic residues" evidence="2">
    <location>
        <begin position="56"/>
        <end position="84"/>
    </location>
</feature>
<dbReference type="Pfam" id="PF04419">
    <property type="entry name" value="SERF-like_N"/>
    <property type="match status" value="1"/>
</dbReference>
<evidence type="ECO:0000313" key="6">
    <source>
        <dbReference type="Proteomes" id="UP000306102"/>
    </source>
</evidence>
<feature type="domain" description="Small EDRK-rich factor-like N-terminal" evidence="4">
    <location>
        <begin position="40"/>
        <end position="68"/>
    </location>
</feature>
<proteinExistence type="inferred from homology"/>
<reference evidence="5 6" key="1">
    <citation type="journal article" date="2018" name="Proc. Natl. Acad. Sci. U.S.A.">
        <title>Draft genome sequence of Camellia sinensis var. sinensis provides insights into the evolution of the tea genome and tea quality.</title>
        <authorList>
            <person name="Wei C."/>
            <person name="Yang H."/>
            <person name="Wang S."/>
            <person name="Zhao J."/>
            <person name="Liu C."/>
            <person name="Gao L."/>
            <person name="Xia E."/>
            <person name="Lu Y."/>
            <person name="Tai Y."/>
            <person name="She G."/>
            <person name="Sun J."/>
            <person name="Cao H."/>
            <person name="Tong W."/>
            <person name="Gao Q."/>
            <person name="Li Y."/>
            <person name="Deng W."/>
            <person name="Jiang X."/>
            <person name="Wang W."/>
            <person name="Chen Q."/>
            <person name="Zhang S."/>
            <person name="Li H."/>
            <person name="Wu J."/>
            <person name="Wang P."/>
            <person name="Li P."/>
            <person name="Shi C."/>
            <person name="Zheng F."/>
            <person name="Jian J."/>
            <person name="Huang B."/>
            <person name="Shan D."/>
            <person name="Shi M."/>
            <person name="Fang C."/>
            <person name="Yue Y."/>
            <person name="Li F."/>
            <person name="Li D."/>
            <person name="Wei S."/>
            <person name="Han B."/>
            <person name="Jiang C."/>
            <person name="Yin Y."/>
            <person name="Xia T."/>
            <person name="Zhang Z."/>
            <person name="Bennetzen J.L."/>
            <person name="Zhao S."/>
            <person name="Wan X."/>
        </authorList>
    </citation>
    <scope>NUCLEOTIDE SEQUENCE [LARGE SCALE GENOMIC DNA]</scope>
    <source>
        <strain evidence="6">cv. Shuchazao</strain>
        <tissue evidence="5">Leaf</tissue>
    </source>
</reference>
<name>A0A4S4DZ03_CAMSN</name>
<organism evidence="5 6">
    <name type="scientific">Camellia sinensis var. sinensis</name>
    <name type="common">China tea</name>
    <dbReference type="NCBI Taxonomy" id="542762"/>
    <lineage>
        <taxon>Eukaryota</taxon>
        <taxon>Viridiplantae</taxon>
        <taxon>Streptophyta</taxon>
        <taxon>Embryophyta</taxon>
        <taxon>Tracheophyta</taxon>
        <taxon>Spermatophyta</taxon>
        <taxon>Magnoliopsida</taxon>
        <taxon>eudicotyledons</taxon>
        <taxon>Gunneridae</taxon>
        <taxon>Pentapetalae</taxon>
        <taxon>asterids</taxon>
        <taxon>Ericales</taxon>
        <taxon>Theaceae</taxon>
        <taxon>Camellia</taxon>
    </lineage>
</organism>
<feature type="transmembrane region" description="Helical" evidence="3">
    <location>
        <begin position="142"/>
        <end position="160"/>
    </location>
</feature>
<dbReference type="AlphaFoldDB" id="A0A4S4DZ03"/>
<comment type="similarity">
    <text evidence="1">Belongs to the SERF family.</text>
</comment>
<evidence type="ECO:0000256" key="3">
    <source>
        <dbReference type="SAM" id="Phobius"/>
    </source>
</evidence>
<keyword evidence="3" id="KW-0472">Membrane</keyword>
<keyword evidence="3" id="KW-0812">Transmembrane</keyword>